<keyword evidence="1" id="KW-1133">Transmembrane helix</keyword>
<proteinExistence type="predicted"/>
<evidence type="ECO:0000313" key="4">
    <source>
        <dbReference type="Proteomes" id="UP000602050"/>
    </source>
</evidence>
<name>A0A8J2ZPM1_9BACI</name>
<evidence type="ECO:0000259" key="2">
    <source>
        <dbReference type="PROSITE" id="PS50965"/>
    </source>
</evidence>
<dbReference type="Pfam" id="PF08378">
    <property type="entry name" value="NERD"/>
    <property type="match status" value="1"/>
</dbReference>
<evidence type="ECO:0000313" key="3">
    <source>
        <dbReference type="EMBL" id="GGH71578.1"/>
    </source>
</evidence>
<evidence type="ECO:0000256" key="1">
    <source>
        <dbReference type="SAM" id="Phobius"/>
    </source>
</evidence>
<accession>A0A8J2ZPM1</accession>
<feature type="transmembrane region" description="Helical" evidence="1">
    <location>
        <begin position="16"/>
        <end position="35"/>
    </location>
</feature>
<keyword evidence="1" id="KW-0472">Membrane</keyword>
<feature type="domain" description="NERD" evidence="2">
    <location>
        <begin position="70"/>
        <end position="190"/>
    </location>
</feature>
<sequence>MAIIHESKQNSMKEKASQYFFIAMLFFSIPIIYFISFTQGVYLYGIFHIFPFMLGGIGMIFLNKHSMLKAGIEGKEAAAHALRKLPDYYEVYEGIEVQRDSKTVRFDYVVVGDNGIFVVNVKNHNGTIEGREDASSWQQHKVGRKGGHYSNTIRNPIKRVRWQVHVLADYLKEKQISAWVEGIVYFANPSVRVNVHTERTPVIDSPEALQSYIDSYVPRKLLESHDLNTIRSIFIHDDRKHEEDKKKLENTVYARKN</sequence>
<dbReference type="InterPro" id="IPR011528">
    <property type="entry name" value="NERD"/>
</dbReference>
<dbReference type="RefSeq" id="WP_188391055.1">
    <property type="nucleotide sequence ID" value="NZ_BMEV01000010.1"/>
</dbReference>
<organism evidence="3 4">
    <name type="scientific">Compostibacillus humi</name>
    <dbReference type="NCBI Taxonomy" id="1245525"/>
    <lineage>
        <taxon>Bacteria</taxon>
        <taxon>Bacillati</taxon>
        <taxon>Bacillota</taxon>
        <taxon>Bacilli</taxon>
        <taxon>Bacillales</taxon>
        <taxon>Bacillaceae</taxon>
        <taxon>Compostibacillus</taxon>
    </lineage>
</organism>
<dbReference type="PANTHER" id="PTHR35287">
    <property type="entry name" value="SI:ZFOS-911D5.4"/>
    <property type="match status" value="1"/>
</dbReference>
<dbReference type="EMBL" id="BMEV01000010">
    <property type="protein sequence ID" value="GGH71578.1"/>
    <property type="molecule type" value="Genomic_DNA"/>
</dbReference>
<keyword evidence="4" id="KW-1185">Reference proteome</keyword>
<dbReference type="PROSITE" id="PS50965">
    <property type="entry name" value="NERD"/>
    <property type="match status" value="1"/>
</dbReference>
<protein>
    <recommendedName>
        <fullName evidence="2">NERD domain-containing protein</fullName>
    </recommendedName>
</protein>
<dbReference type="Proteomes" id="UP000602050">
    <property type="component" value="Unassembled WGS sequence"/>
</dbReference>
<dbReference type="PANTHER" id="PTHR35287:SF1">
    <property type="entry name" value="SI:ZFOS-911D5.4"/>
    <property type="match status" value="1"/>
</dbReference>
<dbReference type="AlphaFoldDB" id="A0A8J2ZPM1"/>
<reference evidence="3" key="2">
    <citation type="submission" date="2020-09" db="EMBL/GenBank/DDBJ databases">
        <authorList>
            <person name="Sun Q."/>
            <person name="Zhou Y."/>
        </authorList>
    </citation>
    <scope>NUCLEOTIDE SEQUENCE</scope>
    <source>
        <strain evidence="3">CGMCC 1.12360</strain>
    </source>
</reference>
<keyword evidence="1" id="KW-0812">Transmembrane</keyword>
<comment type="caution">
    <text evidence="3">The sequence shown here is derived from an EMBL/GenBank/DDBJ whole genome shotgun (WGS) entry which is preliminary data.</text>
</comment>
<gene>
    <name evidence="3" type="ORF">GCM10010978_07680</name>
</gene>
<reference evidence="3" key="1">
    <citation type="journal article" date="2014" name="Int. J. Syst. Evol. Microbiol.">
        <title>Complete genome sequence of Corynebacterium casei LMG S-19264T (=DSM 44701T), isolated from a smear-ripened cheese.</title>
        <authorList>
            <consortium name="US DOE Joint Genome Institute (JGI-PGF)"/>
            <person name="Walter F."/>
            <person name="Albersmeier A."/>
            <person name="Kalinowski J."/>
            <person name="Ruckert C."/>
        </authorList>
    </citation>
    <scope>NUCLEOTIDE SEQUENCE</scope>
    <source>
        <strain evidence="3">CGMCC 1.12360</strain>
    </source>
</reference>
<feature type="transmembrane region" description="Helical" evidence="1">
    <location>
        <begin position="41"/>
        <end position="62"/>
    </location>
</feature>